<dbReference type="EC" id="3.2.1.39" evidence="5"/>
<evidence type="ECO:0000256" key="8">
    <source>
        <dbReference type="ARBA" id="ARBA00022512"/>
    </source>
</evidence>
<reference evidence="24 25" key="1">
    <citation type="submission" date="2023-08" db="EMBL/GenBank/DDBJ databases">
        <title>Black Yeasts Isolated from many extreme environments.</title>
        <authorList>
            <person name="Coleine C."/>
            <person name="Stajich J.E."/>
            <person name="Selbmann L."/>
        </authorList>
    </citation>
    <scope>NUCLEOTIDE SEQUENCE [LARGE SCALE GENOMIC DNA]</scope>
    <source>
        <strain evidence="24 25">CCFEE 5386</strain>
    </source>
</reference>
<keyword evidence="7" id="KW-1003">Cell membrane</keyword>
<dbReference type="InterPro" id="IPR050732">
    <property type="entry name" value="Beta-glucan_modifiers"/>
</dbReference>
<keyword evidence="13" id="KW-0472">Membrane</keyword>
<evidence type="ECO:0000256" key="7">
    <source>
        <dbReference type="ARBA" id="ARBA00022475"/>
    </source>
</evidence>
<sequence>MHFSTIATLAAAALLPLTNAYWTGFNVGANNNDGSCKSTADWETAFNKLAGLPQHITSVRVYAASDCNTLANAVPAAIASGVQILVGIWAEDSTHYTNEKNALQAAINAHGSDWIIAISVGSEDLYRGDTSASTLAQQIYDVRGMVRAMGVEQQVGHVDTWTAWVDNANTEVIQASDFIGLDSYPYFQSAAIADASSTFWQSMTATRNQVNAVSPGKWVWVTETGWPVSGPNYGAAVASFQNAQTYWRSVACACFQQVHVFWYAYQDYSASPSFGVFGSNGNAIYDLYGC</sequence>
<evidence type="ECO:0000256" key="20">
    <source>
        <dbReference type="ARBA" id="ARBA00032134"/>
    </source>
</evidence>
<feature type="chain" id="PRO_5045518546" description="Probable glucan endo-1,3-beta-glucosidase eglC" evidence="23">
    <location>
        <begin position="21"/>
        <end position="290"/>
    </location>
</feature>
<keyword evidence="10" id="KW-0336">GPI-anchor</keyword>
<evidence type="ECO:0000256" key="4">
    <source>
        <dbReference type="ARBA" id="ARBA00008773"/>
    </source>
</evidence>
<evidence type="ECO:0000256" key="15">
    <source>
        <dbReference type="ARBA" id="ARBA00023277"/>
    </source>
</evidence>
<dbReference type="Pfam" id="PF00332">
    <property type="entry name" value="Glyco_hydro_17"/>
    <property type="match status" value="1"/>
</dbReference>
<dbReference type="InterPro" id="IPR000490">
    <property type="entry name" value="Glyco_hydro_17"/>
</dbReference>
<comment type="function">
    <text evidence="19">Glucanases play a role in cell expansion during growth, in cell-cell fusion during mating, and in spore release during sporulation. This enzyme may be involved in beta-glucan degradation and also function biosynthetically as a transglycosylase.</text>
</comment>
<evidence type="ECO:0000256" key="6">
    <source>
        <dbReference type="ARBA" id="ARBA00019762"/>
    </source>
</evidence>
<dbReference type="Proteomes" id="UP001308179">
    <property type="component" value="Unassembled WGS sequence"/>
</dbReference>
<keyword evidence="17" id="KW-0961">Cell wall biogenesis/degradation</keyword>
<proteinExistence type="inferred from homology"/>
<comment type="catalytic activity">
    <reaction evidence="1">
        <text>Hydrolysis of (1-&gt;3)-beta-D-glucosidic linkages in (1-&gt;3)-beta-D-glucans.</text>
        <dbReference type="EC" id="3.2.1.39"/>
    </reaction>
</comment>
<evidence type="ECO:0000256" key="19">
    <source>
        <dbReference type="ARBA" id="ARBA00025152"/>
    </source>
</evidence>
<comment type="caution">
    <text evidence="24">The sequence shown here is derived from an EMBL/GenBank/DDBJ whole genome shotgun (WGS) entry which is preliminary data.</text>
</comment>
<dbReference type="SUPFAM" id="SSF51445">
    <property type="entry name" value="(Trans)glycosidases"/>
    <property type="match status" value="1"/>
</dbReference>
<keyword evidence="25" id="KW-1185">Reference proteome</keyword>
<evidence type="ECO:0000256" key="2">
    <source>
        <dbReference type="ARBA" id="ARBA00004191"/>
    </source>
</evidence>
<evidence type="ECO:0000256" key="16">
    <source>
        <dbReference type="ARBA" id="ARBA00023288"/>
    </source>
</evidence>
<evidence type="ECO:0000256" key="13">
    <source>
        <dbReference type="ARBA" id="ARBA00023136"/>
    </source>
</evidence>
<evidence type="ECO:0000313" key="25">
    <source>
        <dbReference type="Proteomes" id="UP001308179"/>
    </source>
</evidence>
<dbReference type="Gene3D" id="3.20.20.80">
    <property type="entry name" value="Glycosidases"/>
    <property type="match status" value="2"/>
</dbReference>
<gene>
    <name evidence="24" type="ORF">LTR32_006938</name>
</gene>
<evidence type="ECO:0000256" key="14">
    <source>
        <dbReference type="ARBA" id="ARBA00023180"/>
    </source>
</evidence>
<comment type="similarity">
    <text evidence="4 22">Belongs to the glycosyl hydrolase 17 family.</text>
</comment>
<protein>
    <recommendedName>
        <fullName evidence="6">Probable glucan endo-1,3-beta-glucosidase eglC</fullName>
        <ecNumber evidence="5">3.2.1.39</ecNumber>
    </recommendedName>
    <alternativeName>
        <fullName evidence="20">Endo-1,3-beta-glucanase eglC</fullName>
    </alternativeName>
    <alternativeName>
        <fullName evidence="21">Laminarinase eglC</fullName>
    </alternativeName>
</protein>
<accession>A0ABR0KXJ9</accession>
<evidence type="ECO:0000256" key="12">
    <source>
        <dbReference type="ARBA" id="ARBA00022801"/>
    </source>
</evidence>
<evidence type="ECO:0000256" key="1">
    <source>
        <dbReference type="ARBA" id="ARBA00000382"/>
    </source>
</evidence>
<feature type="signal peptide" evidence="23">
    <location>
        <begin position="1"/>
        <end position="20"/>
    </location>
</feature>
<comment type="subcellular location">
    <subcellularLocation>
        <location evidence="3">Cell membrane</location>
        <topology evidence="3">Lipid-anchor</topology>
        <topology evidence="3">GPI-anchor</topology>
    </subcellularLocation>
    <subcellularLocation>
        <location evidence="2">Secreted</location>
        <location evidence="2">Cell wall</location>
    </subcellularLocation>
</comment>
<evidence type="ECO:0000313" key="24">
    <source>
        <dbReference type="EMBL" id="KAK5140190.1"/>
    </source>
</evidence>
<keyword evidence="16" id="KW-0449">Lipoprotein</keyword>
<dbReference type="PANTHER" id="PTHR16631:SF13">
    <property type="entry name" value="GLUCAN ENDO-1,3-BETA-GLUCOSIDASE EGLC-RELATED"/>
    <property type="match status" value="1"/>
</dbReference>
<keyword evidence="12" id="KW-0378">Hydrolase</keyword>
<keyword evidence="11 23" id="KW-0732">Signal</keyword>
<evidence type="ECO:0000256" key="18">
    <source>
        <dbReference type="ARBA" id="ARBA00023326"/>
    </source>
</evidence>
<keyword evidence="8" id="KW-0134">Cell wall</keyword>
<organism evidence="24 25">
    <name type="scientific">Rachicladosporium monterosium</name>
    <dbReference type="NCBI Taxonomy" id="1507873"/>
    <lineage>
        <taxon>Eukaryota</taxon>
        <taxon>Fungi</taxon>
        <taxon>Dikarya</taxon>
        <taxon>Ascomycota</taxon>
        <taxon>Pezizomycotina</taxon>
        <taxon>Dothideomycetes</taxon>
        <taxon>Dothideomycetidae</taxon>
        <taxon>Cladosporiales</taxon>
        <taxon>Cladosporiaceae</taxon>
        <taxon>Rachicladosporium</taxon>
    </lineage>
</organism>
<dbReference type="InterPro" id="IPR017853">
    <property type="entry name" value="GH"/>
</dbReference>
<evidence type="ECO:0000256" key="21">
    <source>
        <dbReference type="ARBA" id="ARBA00032906"/>
    </source>
</evidence>
<evidence type="ECO:0000256" key="23">
    <source>
        <dbReference type="SAM" id="SignalP"/>
    </source>
</evidence>
<dbReference type="PANTHER" id="PTHR16631">
    <property type="entry name" value="GLUCAN 1,3-BETA-GLUCOSIDASE"/>
    <property type="match status" value="1"/>
</dbReference>
<keyword evidence="9" id="KW-0964">Secreted</keyword>
<evidence type="ECO:0000256" key="3">
    <source>
        <dbReference type="ARBA" id="ARBA00004609"/>
    </source>
</evidence>
<name>A0ABR0KXJ9_9PEZI</name>
<evidence type="ECO:0000256" key="9">
    <source>
        <dbReference type="ARBA" id="ARBA00022525"/>
    </source>
</evidence>
<keyword evidence="15" id="KW-0119">Carbohydrate metabolism</keyword>
<evidence type="ECO:0000256" key="5">
    <source>
        <dbReference type="ARBA" id="ARBA00012780"/>
    </source>
</evidence>
<dbReference type="EMBL" id="JAVRRR010000868">
    <property type="protein sequence ID" value="KAK5140190.1"/>
    <property type="molecule type" value="Genomic_DNA"/>
</dbReference>
<keyword evidence="14" id="KW-0325">Glycoprotein</keyword>
<keyword evidence="18" id="KW-0624">Polysaccharide degradation</keyword>
<evidence type="ECO:0000256" key="17">
    <source>
        <dbReference type="ARBA" id="ARBA00023316"/>
    </source>
</evidence>
<evidence type="ECO:0000256" key="11">
    <source>
        <dbReference type="ARBA" id="ARBA00022729"/>
    </source>
</evidence>
<evidence type="ECO:0000256" key="22">
    <source>
        <dbReference type="RuleBase" id="RU004335"/>
    </source>
</evidence>
<evidence type="ECO:0000256" key="10">
    <source>
        <dbReference type="ARBA" id="ARBA00022622"/>
    </source>
</evidence>